<dbReference type="InterPro" id="IPR003646">
    <property type="entry name" value="SH3-like_bac-type"/>
</dbReference>
<evidence type="ECO:0000259" key="1">
    <source>
        <dbReference type="PROSITE" id="PS51781"/>
    </source>
</evidence>
<comment type="caution">
    <text evidence="2">The sequence shown here is derived from an EMBL/GenBank/DDBJ whole genome shotgun (WGS) entry which is preliminary data.</text>
</comment>
<sequence length="868" mass="87691">MPSADAWPATTRATSNVRGGPGTAYGMLGTLPAGAPVDVVSCANDWCRTQYGYISAGLLQQSAPAAGYAGAPAYGAPGMAGPGTVPAYAPAGMADVGSTAAMAAQIATAPGAVHAGADTSMKGTRTTIGTANVRSGPGTQYDIVKTLPDATSVEVSGCDNEWCQVDGGYVSIYLLSRGAVQQVLPAQAQPRLPGSGQETTQIYGLTPNVAPQTGRAYGTAGYANPAYGTTAMATAATTATVNVRSGPGTGTNVLGTLPAGTPVNVAGCSGSWCRTQYGYVSARYLGQTVRGVGPGLSQARTMMAPPAASYVAPTYAGAPAYAAPGMAAPGTVPAYAPAGMADVGSTAAMAAQIATAPGAVHAGADTSMKGTRTTIGTANVRSGPGTQYDIVKTLPDATSVEVSGCDNEWCQVDGGYVSIYLLSRGAVQQVLPAQAQPRLPGSGQETTQIYGLTPNVAPQTGRAYGTAGYANPADGTTAMATAATTATVNVRSGPGTGTNVLGTLPAGTPVNVAGCSDSWCRTQYGYVSARYLGQVGAGAFTGSALQPPAGVPSAAAPAAVPVGRAYAPGVSPAGTSTSQMAGGSTTATPVGYTATTLAGVNVRTGPGTSYDVISTLPAGSPVEVRSCGTGWCATQYGYVSARHLSTSGAAPTRVTVRPAQAGSGSYSSAAYAGPSYGATTGYADTTPTYVAQGYPAEGYPPESYPGQYYPGGTYPSYVGSPVLAALAAPVVGVAAAVDTLASGFDGWGGGAPTYGYGYGFNYRWRASWGPGYWGPGLYGANRPTYWGARPSYWGGRPTYWNMHPGYPAYTARFGDRNGDTYWSRRGGGRLPQRPSYYSGIGPHWQGPYQEGPGYRGRPVVWRASSRWY</sequence>
<reference evidence="2" key="1">
    <citation type="submission" date="2022-08" db="EMBL/GenBank/DDBJ databases">
        <authorList>
            <person name="Li F."/>
        </authorList>
    </citation>
    <scope>NUCLEOTIDE SEQUENCE</scope>
    <source>
        <strain evidence="2">MQZ15Z-1</strain>
    </source>
</reference>
<dbReference type="Proteomes" id="UP001151088">
    <property type="component" value="Unassembled WGS sequence"/>
</dbReference>
<gene>
    <name evidence="2" type="ORF">NVS89_13070</name>
</gene>
<evidence type="ECO:0000313" key="2">
    <source>
        <dbReference type="EMBL" id="MCS0496030.1"/>
    </source>
</evidence>
<dbReference type="Gene3D" id="2.30.30.40">
    <property type="entry name" value="SH3 Domains"/>
    <property type="match status" value="6"/>
</dbReference>
<name>A0A9X2PDQ2_9HYPH</name>
<evidence type="ECO:0000313" key="3">
    <source>
        <dbReference type="Proteomes" id="UP001151088"/>
    </source>
</evidence>
<feature type="domain" description="SH3b" evidence="1">
    <location>
        <begin position="584"/>
        <end position="658"/>
    </location>
</feature>
<dbReference type="SMART" id="SM00287">
    <property type="entry name" value="SH3b"/>
    <property type="match status" value="6"/>
</dbReference>
<dbReference type="EMBL" id="JANTHZ010000005">
    <property type="protein sequence ID" value="MCS0496030.1"/>
    <property type="molecule type" value="Genomic_DNA"/>
</dbReference>
<keyword evidence="3" id="KW-1185">Reference proteome</keyword>
<dbReference type="PANTHER" id="PTHR34408">
    <property type="entry name" value="FAMILY PROTEIN, PUTATIVE-RELATED"/>
    <property type="match status" value="1"/>
</dbReference>
<dbReference type="InterPro" id="IPR052354">
    <property type="entry name" value="Cell_Wall_Dynamics_Protein"/>
</dbReference>
<dbReference type="PANTHER" id="PTHR34408:SF1">
    <property type="entry name" value="GLYCOSYL HYDROLASE FAMILY 19 DOMAIN-CONTAINING PROTEIN HI_1415"/>
    <property type="match status" value="1"/>
</dbReference>
<organism evidence="2 3">
    <name type="scientific">Ancylobacter mangrovi</name>
    <dbReference type="NCBI Taxonomy" id="2972472"/>
    <lineage>
        <taxon>Bacteria</taxon>
        <taxon>Pseudomonadati</taxon>
        <taxon>Pseudomonadota</taxon>
        <taxon>Alphaproteobacteria</taxon>
        <taxon>Hyphomicrobiales</taxon>
        <taxon>Xanthobacteraceae</taxon>
        <taxon>Ancylobacter</taxon>
    </lineage>
</organism>
<proteinExistence type="predicted"/>
<dbReference type="AlphaFoldDB" id="A0A9X2PDQ2"/>
<protein>
    <submittedName>
        <fullName evidence="2">SH3 domain-containing protein</fullName>
    </submittedName>
</protein>
<dbReference type="PROSITE" id="PS51781">
    <property type="entry name" value="SH3B"/>
    <property type="match status" value="1"/>
</dbReference>
<accession>A0A9X2PDQ2</accession>
<dbReference type="RefSeq" id="WP_258733191.1">
    <property type="nucleotide sequence ID" value="NZ_JANTHZ010000005.1"/>
</dbReference>
<dbReference type="Pfam" id="PF08239">
    <property type="entry name" value="SH3_3"/>
    <property type="match status" value="6"/>
</dbReference>